<reference evidence="2 3" key="1">
    <citation type="journal article" date="2016" name="Nat. Commun.">
        <title>Thousands of microbial genomes shed light on interconnected biogeochemical processes in an aquifer system.</title>
        <authorList>
            <person name="Anantharaman K."/>
            <person name="Brown C.T."/>
            <person name="Hug L.A."/>
            <person name="Sharon I."/>
            <person name="Castelle C.J."/>
            <person name="Probst A.J."/>
            <person name="Thomas B.C."/>
            <person name="Singh A."/>
            <person name="Wilkins M.J."/>
            <person name="Karaoz U."/>
            <person name="Brodie E.L."/>
            <person name="Williams K.H."/>
            <person name="Hubbard S.S."/>
            <person name="Banfield J.F."/>
        </authorList>
    </citation>
    <scope>NUCLEOTIDE SEQUENCE [LARGE SCALE GENOMIC DNA]</scope>
</reference>
<gene>
    <name evidence="2" type="ORF">A2840_01420</name>
</gene>
<dbReference type="InterPro" id="IPR043993">
    <property type="entry name" value="T4SS_pilin"/>
</dbReference>
<comment type="caution">
    <text evidence="2">The sequence shown here is derived from an EMBL/GenBank/DDBJ whole genome shotgun (WGS) entry which is preliminary data.</text>
</comment>
<proteinExistence type="predicted"/>
<evidence type="ECO:0000256" key="1">
    <source>
        <dbReference type="SAM" id="Phobius"/>
    </source>
</evidence>
<protein>
    <submittedName>
        <fullName evidence="2">Uncharacterized protein</fullName>
    </submittedName>
</protein>
<dbReference type="Proteomes" id="UP000178385">
    <property type="component" value="Unassembled WGS sequence"/>
</dbReference>
<keyword evidence="1" id="KW-1133">Transmembrane helix</keyword>
<keyword evidence="1" id="KW-0472">Membrane</keyword>
<keyword evidence="1" id="KW-0812">Transmembrane</keyword>
<accession>A0A1G1Y431</accession>
<feature type="transmembrane region" description="Helical" evidence="1">
    <location>
        <begin position="153"/>
        <end position="177"/>
    </location>
</feature>
<evidence type="ECO:0000313" key="2">
    <source>
        <dbReference type="EMBL" id="OGY46586.1"/>
    </source>
</evidence>
<dbReference type="EMBL" id="MHIG01000032">
    <property type="protein sequence ID" value="OGY46586.1"/>
    <property type="molecule type" value="Genomic_DNA"/>
</dbReference>
<dbReference type="Pfam" id="PF18895">
    <property type="entry name" value="T4SS_pilin"/>
    <property type="match status" value="1"/>
</dbReference>
<organism evidence="2 3">
    <name type="scientific">Candidatus Buchananbacteria bacterium RIFCSPHIGHO2_01_FULL_47_11b</name>
    <dbReference type="NCBI Taxonomy" id="1797537"/>
    <lineage>
        <taxon>Bacteria</taxon>
        <taxon>Candidatus Buchananiibacteriota</taxon>
    </lineage>
</organism>
<name>A0A1G1Y431_9BACT</name>
<sequence length="313" mass="33864">MKVLHIFVVFIILIAAAGGILLTRVDTASAQLLYAAHEPCLTATQKDQSEVKPPRLYFLPFCDQSPAYRVDNMTGQLVDDCPAGATCTTYDEFCMPVRVCTVEDFVQGFVNLSKAGITALPVIAMVFLIWGGFNMITSGGNAEKLGQAKKMIVSVVIGVIIIIIMAWFWTTFVVFIITGSATLFPGTDYARPWWGGDPGDSPDSSLDANAGCCVTPQGCFESVPQRQCDDYETQQIYCIDSGLGPDCSTSWVQAVSCSNYSQCRSLENGCCVPIDRNSTDCRTPDPIRGCSSMTDTHILVDSTACGSINQCQL</sequence>
<evidence type="ECO:0000313" key="3">
    <source>
        <dbReference type="Proteomes" id="UP000178385"/>
    </source>
</evidence>
<dbReference type="AlphaFoldDB" id="A0A1G1Y431"/>
<feature type="transmembrane region" description="Helical" evidence="1">
    <location>
        <begin position="115"/>
        <end position="133"/>
    </location>
</feature>